<evidence type="ECO:0000313" key="7">
    <source>
        <dbReference type="Proteomes" id="UP001229952"/>
    </source>
</evidence>
<evidence type="ECO:0000256" key="3">
    <source>
        <dbReference type="ARBA" id="ARBA00023136"/>
    </source>
</evidence>
<keyword evidence="1" id="KW-1003">Cell membrane</keyword>
<keyword evidence="4" id="KW-0564">Palmitate</keyword>
<dbReference type="PANTHER" id="PTHR43649:SF33">
    <property type="entry name" value="POLYGALACTURONAN_RHAMNOGALACTURONAN-BINDING PROTEIN YTCQ"/>
    <property type="match status" value="1"/>
</dbReference>
<dbReference type="PANTHER" id="PTHR43649">
    <property type="entry name" value="ARABINOSE-BINDING PROTEIN-RELATED"/>
    <property type="match status" value="1"/>
</dbReference>
<sequence>MTRRFTQHAGVAVGLALTAIALTSCGSGGSSETSKDKADGSSVTVDFWGWAPGYAEAVEAYNASHPDAKVTFTTTPPGSKGGYTKMFSAVKAGNGPCLAQIGYESLPSFMVEGALMDVAKYTGDTKSQFVDWSWNQVRLGNAVYGVPLDTGPMAMYYRKDIFDKHKIPVPATWEAFRGAAEKLHKADPTAYVANLAPGPDYNLAGLSWQNGGKWFSIEGDAWKVDIDGPKTRKVVSYWQDLADRGLVIKDEAFGPKFFKNLQDGKVATWVSAVWASPIIQENAKASAGKWAVAPMPQWTPGGKSYGNEGGSSTAVLKGCKNPEKALQFATWLVGPDGPG</sequence>
<dbReference type="Proteomes" id="UP001229952">
    <property type="component" value="Chromosome"/>
</dbReference>
<evidence type="ECO:0000256" key="2">
    <source>
        <dbReference type="ARBA" id="ARBA00022729"/>
    </source>
</evidence>
<dbReference type="PROSITE" id="PS51257">
    <property type="entry name" value="PROKAR_LIPOPROTEIN"/>
    <property type="match status" value="1"/>
</dbReference>
<organism evidence="6 7">
    <name type="scientific">Streptomyces laculatispora</name>
    <dbReference type="NCBI Taxonomy" id="887464"/>
    <lineage>
        <taxon>Bacteria</taxon>
        <taxon>Bacillati</taxon>
        <taxon>Actinomycetota</taxon>
        <taxon>Actinomycetes</taxon>
        <taxon>Kitasatosporales</taxon>
        <taxon>Streptomycetaceae</taxon>
        <taxon>Streptomyces</taxon>
    </lineage>
</organism>
<evidence type="ECO:0000313" key="6">
    <source>
        <dbReference type="EMBL" id="WLQ39005.1"/>
    </source>
</evidence>
<accession>A0ABY9HWS3</accession>
<dbReference type="RefSeq" id="WP_306085668.1">
    <property type="nucleotide sequence ID" value="NZ_CP120992.1"/>
</dbReference>
<dbReference type="InterPro" id="IPR006059">
    <property type="entry name" value="SBP"/>
</dbReference>
<gene>
    <name evidence="6" type="ORF">P8A22_02555</name>
</gene>
<keyword evidence="5" id="KW-0449">Lipoprotein</keyword>
<evidence type="ECO:0000256" key="4">
    <source>
        <dbReference type="ARBA" id="ARBA00023139"/>
    </source>
</evidence>
<dbReference type="Pfam" id="PF01547">
    <property type="entry name" value="SBP_bac_1"/>
    <property type="match status" value="1"/>
</dbReference>
<keyword evidence="7" id="KW-1185">Reference proteome</keyword>
<proteinExistence type="predicted"/>
<name>A0ABY9HWS3_9ACTN</name>
<dbReference type="InterPro" id="IPR050490">
    <property type="entry name" value="Bact_solute-bd_prot1"/>
</dbReference>
<evidence type="ECO:0000256" key="1">
    <source>
        <dbReference type="ARBA" id="ARBA00022475"/>
    </source>
</evidence>
<dbReference type="Gene3D" id="3.40.190.10">
    <property type="entry name" value="Periplasmic binding protein-like II"/>
    <property type="match status" value="1"/>
</dbReference>
<evidence type="ECO:0000256" key="5">
    <source>
        <dbReference type="ARBA" id="ARBA00023288"/>
    </source>
</evidence>
<dbReference type="SUPFAM" id="SSF53850">
    <property type="entry name" value="Periplasmic binding protein-like II"/>
    <property type="match status" value="1"/>
</dbReference>
<keyword evidence="3" id="KW-0472">Membrane</keyword>
<dbReference type="EMBL" id="CP120992">
    <property type="protein sequence ID" value="WLQ39005.1"/>
    <property type="molecule type" value="Genomic_DNA"/>
</dbReference>
<reference evidence="6 7" key="1">
    <citation type="submission" date="2023-03" db="EMBL/GenBank/DDBJ databases">
        <title>Isolation and description of six Streptomyces strains from soil environments, able to metabolize different microbial glucans.</title>
        <authorList>
            <person name="Widen T."/>
            <person name="Larsbrink J."/>
        </authorList>
    </citation>
    <scope>NUCLEOTIDE SEQUENCE [LARGE SCALE GENOMIC DNA]</scope>
    <source>
        <strain evidence="6 7">Mut2</strain>
    </source>
</reference>
<keyword evidence="2" id="KW-0732">Signal</keyword>
<protein>
    <submittedName>
        <fullName evidence="6">Extracellular solute-binding protein</fullName>
    </submittedName>
</protein>